<dbReference type="RefSeq" id="WP_144849755.1">
    <property type="nucleotide sequence ID" value="NZ_VMRJ01000004.1"/>
</dbReference>
<accession>A0A558BRM1</accession>
<evidence type="ECO:0008006" key="3">
    <source>
        <dbReference type="Google" id="ProtNLM"/>
    </source>
</evidence>
<evidence type="ECO:0000313" key="2">
    <source>
        <dbReference type="Proteomes" id="UP000317624"/>
    </source>
</evidence>
<keyword evidence="2" id="KW-1185">Reference proteome</keyword>
<gene>
    <name evidence="1" type="ORF">FNT36_16005</name>
</gene>
<dbReference type="Proteomes" id="UP000317624">
    <property type="component" value="Unassembled WGS sequence"/>
</dbReference>
<name>A0A558BRM1_9BACT</name>
<dbReference type="OrthoDB" id="893408at2"/>
<protein>
    <recommendedName>
        <fullName evidence="3">STAS/SEC14 domain-containing protein</fullName>
    </recommendedName>
</protein>
<evidence type="ECO:0000313" key="1">
    <source>
        <dbReference type="EMBL" id="TVT39164.1"/>
    </source>
</evidence>
<proteinExistence type="predicted"/>
<dbReference type="AlphaFoldDB" id="A0A558BRM1"/>
<sequence length="143" mass="16495">MLINSLPDTDGSRCTLTFEEPDKWLRATWRGFIDSEEALRGADNYLKQLASIHCSYLLNDNSDLRGPWFDSLDWLMRIWAPQAARMGLRYVAHVVQADTKHDTITNTPLTPGTCLFELQFFDNVPEAEEWLRVCQTKFPATVR</sequence>
<organism evidence="1 2">
    <name type="scientific">Hymenobacter setariae</name>
    <dbReference type="NCBI Taxonomy" id="2594794"/>
    <lineage>
        <taxon>Bacteria</taxon>
        <taxon>Pseudomonadati</taxon>
        <taxon>Bacteroidota</taxon>
        <taxon>Cytophagia</taxon>
        <taxon>Cytophagales</taxon>
        <taxon>Hymenobacteraceae</taxon>
        <taxon>Hymenobacter</taxon>
    </lineage>
</organism>
<dbReference type="EMBL" id="VMRJ01000004">
    <property type="protein sequence ID" value="TVT39164.1"/>
    <property type="molecule type" value="Genomic_DNA"/>
</dbReference>
<comment type="caution">
    <text evidence="1">The sequence shown here is derived from an EMBL/GenBank/DDBJ whole genome shotgun (WGS) entry which is preliminary data.</text>
</comment>
<reference evidence="1 2" key="1">
    <citation type="submission" date="2019-07" db="EMBL/GenBank/DDBJ databases">
        <title>Hymenobacter sp. straun FUR1 Genome sequencing and assembly.</title>
        <authorList>
            <person name="Chhetri G."/>
        </authorList>
    </citation>
    <scope>NUCLEOTIDE SEQUENCE [LARGE SCALE GENOMIC DNA]</scope>
    <source>
        <strain evidence="1 2">Fur1</strain>
    </source>
</reference>